<dbReference type="AlphaFoldDB" id="A0AAU9IIT5"/>
<name>A0AAU9IIT5_9CILI</name>
<sequence>MMIKIKEIAYWTELENDDTKNKIFGFVSLQIIWERLIILRNHQHLEAPKSLKTIVSKCFFVKWPLIFHQFSSKSDGTAL</sequence>
<reference evidence="1" key="1">
    <citation type="submission" date="2021-09" db="EMBL/GenBank/DDBJ databases">
        <authorList>
            <consortium name="AG Swart"/>
            <person name="Singh M."/>
            <person name="Singh A."/>
            <person name="Seah K."/>
            <person name="Emmerich C."/>
        </authorList>
    </citation>
    <scope>NUCLEOTIDE SEQUENCE</scope>
    <source>
        <strain evidence="1">ATCC30299</strain>
    </source>
</reference>
<dbReference type="EMBL" id="CAJZBQ010000010">
    <property type="protein sequence ID" value="CAG9313121.1"/>
    <property type="molecule type" value="Genomic_DNA"/>
</dbReference>
<evidence type="ECO:0000313" key="1">
    <source>
        <dbReference type="EMBL" id="CAG9313121.1"/>
    </source>
</evidence>
<protein>
    <submittedName>
        <fullName evidence="1">Uncharacterized protein</fullName>
    </submittedName>
</protein>
<accession>A0AAU9IIT5</accession>
<proteinExistence type="predicted"/>
<dbReference type="Proteomes" id="UP001162131">
    <property type="component" value="Unassembled WGS sequence"/>
</dbReference>
<comment type="caution">
    <text evidence="1">The sequence shown here is derived from an EMBL/GenBank/DDBJ whole genome shotgun (WGS) entry which is preliminary data.</text>
</comment>
<gene>
    <name evidence="1" type="ORF">BSTOLATCC_MIC8400</name>
</gene>
<organism evidence="1 2">
    <name type="scientific">Blepharisma stoltei</name>
    <dbReference type="NCBI Taxonomy" id="1481888"/>
    <lineage>
        <taxon>Eukaryota</taxon>
        <taxon>Sar</taxon>
        <taxon>Alveolata</taxon>
        <taxon>Ciliophora</taxon>
        <taxon>Postciliodesmatophora</taxon>
        <taxon>Heterotrichea</taxon>
        <taxon>Heterotrichida</taxon>
        <taxon>Blepharismidae</taxon>
        <taxon>Blepharisma</taxon>
    </lineage>
</organism>
<keyword evidence="2" id="KW-1185">Reference proteome</keyword>
<evidence type="ECO:0000313" key="2">
    <source>
        <dbReference type="Proteomes" id="UP001162131"/>
    </source>
</evidence>